<gene>
    <name evidence="3" type="ORF">HGM15179_020083</name>
</gene>
<dbReference type="InterPro" id="IPR001251">
    <property type="entry name" value="CRAL-TRIO_dom"/>
</dbReference>
<dbReference type="GO" id="GO:0016358">
    <property type="term" value="P:dendrite development"/>
    <property type="evidence" value="ECO:0007669"/>
    <property type="project" value="TreeGrafter"/>
</dbReference>
<sequence>MRALKAVVGPAMCPVSVICVSLQASFPGNLHLVMVLRPTGFFQRTFTDIGFRFSQEDFLLKLPVVMLSSVSDLLTYIDEQQLTLELGGTLEYCHSEWVIFRTAIESFALTVKEIAQMLQCFGTELAETELPEDMYSIERILALRTERNLAMSKDGLLLLQYLALQWNHTQVS</sequence>
<dbReference type="InterPro" id="IPR051336">
    <property type="entry name" value="RhoGEF_Guanine_NuclExch_SF"/>
</dbReference>
<name>A0A8K1DAB9_9PASS</name>
<evidence type="ECO:0000256" key="1">
    <source>
        <dbReference type="ARBA" id="ARBA00022658"/>
    </source>
</evidence>
<proteinExistence type="predicted"/>
<comment type="caution">
    <text evidence="3">The sequence shown here is derived from an EMBL/GenBank/DDBJ whole genome shotgun (WGS) entry which is preliminary data.</text>
</comment>
<accession>A0A8K1DAB9</accession>
<keyword evidence="1" id="KW-0344">Guanine-nucleotide releasing factor</keyword>
<dbReference type="PANTHER" id="PTHR22826">
    <property type="entry name" value="RHO GUANINE EXCHANGE FACTOR-RELATED"/>
    <property type="match status" value="1"/>
</dbReference>
<dbReference type="OrthoDB" id="10004999at2759"/>
<evidence type="ECO:0000313" key="4">
    <source>
        <dbReference type="Proteomes" id="UP000796761"/>
    </source>
</evidence>
<dbReference type="PROSITE" id="PS50191">
    <property type="entry name" value="CRAL_TRIO"/>
    <property type="match status" value="1"/>
</dbReference>
<feature type="domain" description="CRAL-TRIO" evidence="2">
    <location>
        <begin position="1"/>
        <end position="94"/>
    </location>
</feature>
<dbReference type="Proteomes" id="UP000796761">
    <property type="component" value="Unassembled WGS sequence"/>
</dbReference>
<dbReference type="InterPro" id="IPR036865">
    <property type="entry name" value="CRAL-TRIO_dom_sf"/>
</dbReference>
<keyword evidence="4" id="KW-1185">Reference proteome</keyword>
<dbReference type="EMBL" id="SWJQ01002017">
    <property type="protein sequence ID" value="TRZ07024.1"/>
    <property type="molecule type" value="Genomic_DNA"/>
</dbReference>
<dbReference type="GO" id="GO:0005085">
    <property type="term" value="F:guanyl-nucleotide exchange factor activity"/>
    <property type="evidence" value="ECO:0007669"/>
    <property type="project" value="UniProtKB-KW"/>
</dbReference>
<dbReference type="Pfam" id="PF13716">
    <property type="entry name" value="CRAL_TRIO_2"/>
    <property type="match status" value="1"/>
</dbReference>
<evidence type="ECO:0000313" key="3">
    <source>
        <dbReference type="EMBL" id="TRZ07024.1"/>
    </source>
</evidence>
<reference evidence="3" key="1">
    <citation type="submission" date="2019-04" db="EMBL/GenBank/DDBJ databases">
        <title>Genome assembly of Zosterops borbonicus 15179.</title>
        <authorList>
            <person name="Leroy T."/>
            <person name="Anselmetti Y."/>
            <person name="Tilak M.-K."/>
            <person name="Nabholz B."/>
        </authorList>
    </citation>
    <scope>NUCLEOTIDE SEQUENCE</scope>
    <source>
        <strain evidence="3">HGM_15179</strain>
        <tissue evidence="3">Muscle</tissue>
    </source>
</reference>
<dbReference type="SUPFAM" id="SSF52087">
    <property type="entry name" value="CRAL/TRIO domain"/>
    <property type="match status" value="1"/>
</dbReference>
<dbReference type="PANTHER" id="PTHR22826:SF146">
    <property type="entry name" value="PROTO-ONCOGENE DBL"/>
    <property type="match status" value="1"/>
</dbReference>
<dbReference type="GO" id="GO:0005737">
    <property type="term" value="C:cytoplasm"/>
    <property type="evidence" value="ECO:0007669"/>
    <property type="project" value="TreeGrafter"/>
</dbReference>
<dbReference type="AlphaFoldDB" id="A0A8K1DAB9"/>
<evidence type="ECO:0000259" key="2">
    <source>
        <dbReference type="PROSITE" id="PS50191"/>
    </source>
</evidence>
<organism evidence="3 4">
    <name type="scientific">Zosterops borbonicus</name>
    <dbReference type="NCBI Taxonomy" id="364589"/>
    <lineage>
        <taxon>Eukaryota</taxon>
        <taxon>Metazoa</taxon>
        <taxon>Chordata</taxon>
        <taxon>Craniata</taxon>
        <taxon>Vertebrata</taxon>
        <taxon>Euteleostomi</taxon>
        <taxon>Archelosauria</taxon>
        <taxon>Archosauria</taxon>
        <taxon>Dinosauria</taxon>
        <taxon>Saurischia</taxon>
        <taxon>Theropoda</taxon>
        <taxon>Coelurosauria</taxon>
        <taxon>Aves</taxon>
        <taxon>Neognathae</taxon>
        <taxon>Neoaves</taxon>
        <taxon>Telluraves</taxon>
        <taxon>Australaves</taxon>
        <taxon>Passeriformes</taxon>
        <taxon>Sylvioidea</taxon>
        <taxon>Zosteropidae</taxon>
        <taxon>Zosterops</taxon>
    </lineage>
</organism>
<protein>
    <recommendedName>
        <fullName evidence="2">CRAL-TRIO domain-containing protein</fullName>
    </recommendedName>
</protein>